<reference evidence="2" key="1">
    <citation type="submission" date="2020-10" db="EMBL/GenBank/DDBJ databases">
        <authorList>
            <person name="Castelo-Branco R."/>
            <person name="Eusebio N."/>
            <person name="Adriana R."/>
            <person name="Vieira A."/>
            <person name="Brugerolle De Fraissinette N."/>
            <person name="Rezende De Castro R."/>
            <person name="Schneider M.P."/>
            <person name="Vasconcelos V."/>
            <person name="Leao P.N."/>
        </authorList>
    </citation>
    <scope>NUCLEOTIDE SEQUENCE</scope>
    <source>
        <strain evidence="2">LEGE 07310</strain>
    </source>
</reference>
<keyword evidence="1" id="KW-1133">Transmembrane helix</keyword>
<evidence type="ECO:0000256" key="1">
    <source>
        <dbReference type="SAM" id="Phobius"/>
    </source>
</evidence>
<gene>
    <name evidence="2" type="ORF">IQ241_08715</name>
</gene>
<feature type="transmembrane region" description="Helical" evidence="1">
    <location>
        <begin position="68"/>
        <end position="93"/>
    </location>
</feature>
<name>A0A8J7DB86_9CYAN</name>
<feature type="transmembrane region" description="Helical" evidence="1">
    <location>
        <begin position="27"/>
        <end position="48"/>
    </location>
</feature>
<dbReference type="Pfam" id="PF11282">
    <property type="entry name" value="DUF3082"/>
    <property type="match status" value="1"/>
</dbReference>
<proteinExistence type="predicted"/>
<accession>A0A8J7DB86</accession>
<protein>
    <submittedName>
        <fullName evidence="2">DUF3082 domain-containing protein</fullName>
    </submittedName>
</protein>
<dbReference type="RefSeq" id="WP_193906081.1">
    <property type="nucleotide sequence ID" value="NZ_JADEXG010000016.1"/>
</dbReference>
<dbReference type="PANTHER" id="PTHR35733:SF1">
    <property type="entry name" value="OS02G0307800 PROTEIN"/>
    <property type="match status" value="1"/>
</dbReference>
<organism evidence="2 3">
    <name type="scientific">Vasconcelosia minhoensis LEGE 07310</name>
    <dbReference type="NCBI Taxonomy" id="915328"/>
    <lineage>
        <taxon>Bacteria</taxon>
        <taxon>Bacillati</taxon>
        <taxon>Cyanobacteriota</taxon>
        <taxon>Cyanophyceae</taxon>
        <taxon>Nodosilineales</taxon>
        <taxon>Cymatolegaceae</taxon>
        <taxon>Vasconcelosia</taxon>
        <taxon>Vasconcelosia minhoensis</taxon>
    </lineage>
</organism>
<keyword evidence="1" id="KW-0812">Transmembrane</keyword>
<dbReference type="InterPro" id="IPR021434">
    <property type="entry name" value="DUF3082"/>
</dbReference>
<sequence>MAPPESADPALTEALPTTPLRCFTGSLVAGSLAILAYRLTLSVASTFANKPVTSDNPTVVNLSAAVRTLVTGIVALGAGVFGIAALGLFALGLQLVIKKLLDRQSADSES</sequence>
<dbReference type="AlphaFoldDB" id="A0A8J7DB86"/>
<evidence type="ECO:0000313" key="2">
    <source>
        <dbReference type="EMBL" id="MBE9077377.1"/>
    </source>
</evidence>
<comment type="caution">
    <text evidence="2">The sequence shown here is derived from an EMBL/GenBank/DDBJ whole genome shotgun (WGS) entry which is preliminary data.</text>
</comment>
<dbReference type="EMBL" id="JADEXG010000016">
    <property type="protein sequence ID" value="MBE9077377.1"/>
    <property type="molecule type" value="Genomic_DNA"/>
</dbReference>
<dbReference type="Proteomes" id="UP000636505">
    <property type="component" value="Unassembled WGS sequence"/>
</dbReference>
<evidence type="ECO:0000313" key="3">
    <source>
        <dbReference type="Proteomes" id="UP000636505"/>
    </source>
</evidence>
<keyword evidence="3" id="KW-1185">Reference proteome</keyword>
<keyword evidence="1" id="KW-0472">Membrane</keyword>
<dbReference type="PANTHER" id="PTHR35733">
    <property type="entry name" value="OS02G0307800 PROTEIN"/>
    <property type="match status" value="1"/>
</dbReference>